<evidence type="ECO:0000256" key="2">
    <source>
        <dbReference type="ARBA" id="ARBA00007262"/>
    </source>
</evidence>
<accession>A0A1Y6M4X9</accession>
<proteinExistence type="inferred from homology"/>
<evidence type="ECO:0000256" key="1">
    <source>
        <dbReference type="ARBA" id="ARBA00004141"/>
    </source>
</evidence>
<dbReference type="InterPro" id="IPR009311">
    <property type="entry name" value="IFI6/IFI27-like"/>
</dbReference>
<keyword evidence="5 6" id="KW-0472">Membrane</keyword>
<protein>
    <submittedName>
        <fullName evidence="7">Uncharacterized protein</fullName>
    </submittedName>
</protein>
<evidence type="ECO:0000256" key="5">
    <source>
        <dbReference type="ARBA" id="ARBA00023136"/>
    </source>
</evidence>
<dbReference type="AlphaFoldDB" id="A0A1Y6M4X9"/>
<reference evidence="7 8" key="1">
    <citation type="submission" date="2016-10" db="EMBL/GenBank/DDBJ databases">
        <authorList>
            <person name="Varghese N."/>
        </authorList>
    </citation>
    <scope>NUCLEOTIDE SEQUENCE [LARGE SCALE GENOMIC DNA]</scope>
</reference>
<evidence type="ECO:0000313" key="7">
    <source>
        <dbReference type="EMBL" id="SMY30121.1"/>
    </source>
</evidence>
<dbReference type="InterPro" id="IPR038213">
    <property type="entry name" value="IFI6/IFI27-like_sf"/>
</dbReference>
<organism evidence="7 8">
    <name type="scientific">Zymoseptoria tritici ST99CH_1A5</name>
    <dbReference type="NCBI Taxonomy" id="1276529"/>
    <lineage>
        <taxon>Eukaryota</taxon>
        <taxon>Fungi</taxon>
        <taxon>Dikarya</taxon>
        <taxon>Ascomycota</taxon>
        <taxon>Pezizomycotina</taxon>
        <taxon>Dothideomycetes</taxon>
        <taxon>Dothideomycetidae</taxon>
        <taxon>Mycosphaerellales</taxon>
        <taxon>Mycosphaerellaceae</taxon>
        <taxon>Zymoseptoria</taxon>
    </lineage>
</organism>
<evidence type="ECO:0000256" key="3">
    <source>
        <dbReference type="ARBA" id="ARBA00022692"/>
    </source>
</evidence>
<dbReference type="EMBL" id="LT882689">
    <property type="protein sequence ID" value="SMY30121.1"/>
    <property type="molecule type" value="Genomic_DNA"/>
</dbReference>
<dbReference type="GO" id="GO:0016020">
    <property type="term" value="C:membrane"/>
    <property type="evidence" value="ECO:0007669"/>
    <property type="project" value="UniProtKB-SubCell"/>
</dbReference>
<evidence type="ECO:0000256" key="4">
    <source>
        <dbReference type="ARBA" id="ARBA00022989"/>
    </source>
</evidence>
<sequence>MVLGCFQARKPCHRNPPPASTPPEKGRYHDEYELSDRVVFMLHNGSLSVVETRAIVHNTIAEASWWNDAIAERILQLLQTALAANASMGPAMKAAFDKALQCAKDIGKLTEDFANEHPFLVSIVCAVVAIGILYLLAPWIIEALGFTEFGPAAGSFASRWQSLYGARVPLGSIFSYLQRLGMTWNGVPME</sequence>
<keyword evidence="4 6" id="KW-1133">Transmembrane helix</keyword>
<feature type="transmembrane region" description="Helical" evidence="6">
    <location>
        <begin position="119"/>
        <end position="141"/>
    </location>
</feature>
<dbReference type="Pfam" id="PF06140">
    <property type="entry name" value="Ifi-6-16"/>
    <property type="match status" value="1"/>
</dbReference>
<evidence type="ECO:0000313" key="8">
    <source>
        <dbReference type="Proteomes" id="UP000215453"/>
    </source>
</evidence>
<dbReference type="Gene3D" id="6.10.110.10">
    <property type="match status" value="1"/>
</dbReference>
<comment type="similarity">
    <text evidence="2">Belongs to the IFI6/IFI27 family.</text>
</comment>
<keyword evidence="3 6" id="KW-0812">Transmembrane</keyword>
<name>A0A1Y6M4X9_ZYMTR</name>
<gene>
    <name evidence="7" type="ORF">ZT1A5_G11571</name>
</gene>
<evidence type="ECO:0000256" key="6">
    <source>
        <dbReference type="SAM" id="Phobius"/>
    </source>
</evidence>
<dbReference type="Proteomes" id="UP000215453">
    <property type="component" value="Chromosome 14"/>
</dbReference>
<comment type="subcellular location">
    <subcellularLocation>
        <location evidence="1">Membrane</location>
        <topology evidence="1">Multi-pass membrane protein</topology>
    </subcellularLocation>
</comment>